<reference evidence="1 2" key="1">
    <citation type="journal article" date="2016" name="Genome Announc.">
        <title>Complete Genome Sequence of Aurantimicrobium minutum Type Strain KNCT, a Planktonic Ultramicrobacterium Isolated from River Water.</title>
        <authorList>
            <person name="Nakai R."/>
            <person name="Fujisawa T."/>
            <person name="Nakamura Y."/>
            <person name="Nishide H."/>
            <person name="Uchiyama I."/>
            <person name="Baba T."/>
            <person name="Toyoda A."/>
            <person name="Fujiyama A."/>
            <person name="Naganuma T."/>
            <person name="Niki H."/>
        </authorList>
    </citation>
    <scope>NUCLEOTIDE SEQUENCE [LARGE SCALE GENOMIC DNA]</scope>
    <source>
        <strain evidence="1 2">KNC</strain>
    </source>
</reference>
<sequence length="54" mass="5843">MRVLLFIVVMALSVGSCWTMGQAFAYPEYGAWIFAAGVLGATLAFGLASRWNRA</sequence>
<organism evidence="1 2">
    <name type="scientific">Aurantimicrobium minutum</name>
    <dbReference type="NCBI Taxonomy" id="708131"/>
    <lineage>
        <taxon>Bacteria</taxon>
        <taxon>Bacillati</taxon>
        <taxon>Actinomycetota</taxon>
        <taxon>Actinomycetes</taxon>
        <taxon>Micrococcales</taxon>
        <taxon>Microbacteriaceae</taxon>
        <taxon>Aurantimicrobium</taxon>
    </lineage>
</organism>
<evidence type="ECO:0000313" key="2">
    <source>
        <dbReference type="Proteomes" id="UP000243847"/>
    </source>
</evidence>
<dbReference type="RefSeq" id="WP_172418252.1">
    <property type="nucleotide sequence ID" value="NZ_AP017457.1"/>
</dbReference>
<dbReference type="GeneID" id="80452782"/>
<dbReference type="Proteomes" id="UP000243847">
    <property type="component" value="Chromosome sequence1"/>
</dbReference>
<dbReference type="AlphaFoldDB" id="A0A173LWT8"/>
<gene>
    <name evidence="1" type="ORF">AUMI_17800</name>
</gene>
<accession>A0A173LWT8</accession>
<protein>
    <submittedName>
        <fullName evidence="1">Uncharacterized protein</fullName>
    </submittedName>
</protein>
<dbReference type="KEGG" id="amin:AUMI_17800"/>
<name>A0A173LWT8_9MICO</name>
<dbReference type="PROSITE" id="PS51257">
    <property type="entry name" value="PROKAR_LIPOPROTEIN"/>
    <property type="match status" value="1"/>
</dbReference>
<dbReference type="EMBL" id="AP017457">
    <property type="protein sequence ID" value="BAU99322.1"/>
    <property type="molecule type" value="Genomic_DNA"/>
</dbReference>
<proteinExistence type="predicted"/>
<evidence type="ECO:0000313" key="1">
    <source>
        <dbReference type="EMBL" id="BAU99322.1"/>
    </source>
</evidence>